<keyword evidence="4" id="KW-0830">Ubiquinone</keyword>
<dbReference type="Pfam" id="PF02036">
    <property type="entry name" value="SCP2"/>
    <property type="match status" value="1"/>
</dbReference>
<evidence type="ECO:0000313" key="5">
    <source>
        <dbReference type="Proteomes" id="UP000199496"/>
    </source>
</evidence>
<accession>A0A1H9DAH7</accession>
<sequence>MPAPTTLVTALLEQAIRRYLALDPDSGARLAALRGGVVALRVTGVDLCLYFVPAQDYLQVLGQYDGEPGVTISGAPATLASLMAGAPGARLPEGVGVIGDPQLARRFSDLLRQVDLDWEALLAGLAGDRLAQRASATWRDLTTWLQHSRESLRQEVKACLQEQTRSLPTRGEVEVFMDEVDRLRSDADRLQARIQRLEHARERAQQ</sequence>
<keyword evidence="5" id="KW-1185">Reference proteome</keyword>
<dbReference type="PANTHER" id="PTHR38693">
    <property type="entry name" value="UBIQUINONE BIOSYNTHESIS PROTEIN UBIJ"/>
    <property type="match status" value="1"/>
</dbReference>
<dbReference type="SUPFAM" id="SSF55718">
    <property type="entry name" value="SCP-like"/>
    <property type="match status" value="1"/>
</dbReference>
<dbReference type="UniPathway" id="UPA00232"/>
<proteinExistence type="inferred from homology"/>
<organism evidence="4 5">
    <name type="scientific">Ectothiorhodospira magna</name>
    <dbReference type="NCBI Taxonomy" id="867345"/>
    <lineage>
        <taxon>Bacteria</taxon>
        <taxon>Pseudomonadati</taxon>
        <taxon>Pseudomonadota</taxon>
        <taxon>Gammaproteobacteria</taxon>
        <taxon>Chromatiales</taxon>
        <taxon>Ectothiorhodospiraceae</taxon>
        <taxon>Ectothiorhodospira</taxon>
    </lineage>
</organism>
<comment type="pathway">
    <text evidence="1">Cofactor biosynthesis; ubiquinone biosynthesis.</text>
</comment>
<dbReference type="GO" id="GO:0006744">
    <property type="term" value="P:ubiquinone biosynthetic process"/>
    <property type="evidence" value="ECO:0007669"/>
    <property type="project" value="UniProtKB-UniRule"/>
</dbReference>
<keyword evidence="2" id="KW-0175">Coiled coil</keyword>
<keyword evidence="1" id="KW-0963">Cytoplasm</keyword>
<comment type="subcellular location">
    <subcellularLocation>
        <location evidence="1">Cytoplasm</location>
    </subcellularLocation>
</comment>
<dbReference type="InterPro" id="IPR036527">
    <property type="entry name" value="SCP2_sterol-bd_dom_sf"/>
</dbReference>
<dbReference type="RefSeq" id="WP_090207018.1">
    <property type="nucleotide sequence ID" value="NZ_FOFO01000016.1"/>
</dbReference>
<evidence type="ECO:0000256" key="2">
    <source>
        <dbReference type="SAM" id="Coils"/>
    </source>
</evidence>
<protein>
    <recommendedName>
        <fullName evidence="1">Ubiquinone biosynthesis accessory factor UbiJ</fullName>
    </recommendedName>
</protein>
<dbReference type="AlphaFoldDB" id="A0A1H9DAH7"/>
<feature type="domain" description="SCP2" evidence="3">
    <location>
        <begin position="18"/>
        <end position="111"/>
    </location>
</feature>
<feature type="coiled-coil region" evidence="2">
    <location>
        <begin position="173"/>
        <end position="200"/>
    </location>
</feature>
<dbReference type="OrthoDB" id="9796077at2"/>
<evidence type="ECO:0000313" key="4">
    <source>
        <dbReference type="EMBL" id="SEQ09833.1"/>
    </source>
</evidence>
<dbReference type="Proteomes" id="UP000199496">
    <property type="component" value="Unassembled WGS sequence"/>
</dbReference>
<dbReference type="EMBL" id="FOFO01000016">
    <property type="protein sequence ID" value="SEQ09833.1"/>
    <property type="molecule type" value="Genomic_DNA"/>
</dbReference>
<comment type="similarity">
    <text evidence="1">Belongs to the UbiJ family.</text>
</comment>
<name>A0A1H9DAH7_9GAMM</name>
<dbReference type="GO" id="GO:0005737">
    <property type="term" value="C:cytoplasm"/>
    <property type="evidence" value="ECO:0007669"/>
    <property type="project" value="UniProtKB-SubCell"/>
</dbReference>
<dbReference type="InterPro" id="IPR003033">
    <property type="entry name" value="SCP2_sterol-bd_dom"/>
</dbReference>
<comment type="function">
    <text evidence="1">Required for ubiquinone (coenzyme Q) biosynthesis. Binds hydrophobic ubiquinone biosynthetic intermediates via its SCP2 domain and is essential for the stability of the Ubi complex. May constitute a docking platform where Ubi enzymes assemble and access their SCP2-bound polyprenyl substrates.</text>
</comment>
<dbReference type="STRING" id="867345.SAMN05421693_11676"/>
<dbReference type="HAMAP" id="MF_02215">
    <property type="entry name" value="UbiJ"/>
    <property type="match status" value="1"/>
</dbReference>
<dbReference type="InterPro" id="IPR038989">
    <property type="entry name" value="UbiJ"/>
</dbReference>
<dbReference type="PANTHER" id="PTHR38693:SF1">
    <property type="entry name" value="UBIQUINONE BIOSYNTHESIS ACCESSORY FACTOR UBIJ"/>
    <property type="match status" value="1"/>
</dbReference>
<evidence type="ECO:0000259" key="3">
    <source>
        <dbReference type="Pfam" id="PF02036"/>
    </source>
</evidence>
<evidence type="ECO:0000256" key="1">
    <source>
        <dbReference type="HAMAP-Rule" id="MF_02215"/>
    </source>
</evidence>
<gene>
    <name evidence="1" type="primary">ubiJ</name>
    <name evidence="4" type="ORF">SAMN05421693_11676</name>
</gene>
<reference evidence="4 5" key="1">
    <citation type="submission" date="2016-10" db="EMBL/GenBank/DDBJ databases">
        <authorList>
            <person name="de Groot N.N."/>
        </authorList>
    </citation>
    <scope>NUCLEOTIDE SEQUENCE [LARGE SCALE GENOMIC DNA]</scope>
    <source>
        <strain evidence="4 5">B7-7</strain>
    </source>
</reference>
<keyword evidence="1" id="KW-0831">Ubiquinone biosynthesis</keyword>